<feature type="coiled-coil region" evidence="7">
    <location>
        <begin position="427"/>
        <end position="490"/>
    </location>
</feature>
<evidence type="ECO:0000256" key="2">
    <source>
        <dbReference type="ARBA" id="ARBA00022525"/>
    </source>
</evidence>
<evidence type="ECO:0000256" key="9">
    <source>
        <dbReference type="SAM" id="SignalP"/>
    </source>
</evidence>
<feature type="non-terminal residue" evidence="11">
    <location>
        <position position="1"/>
    </location>
</feature>
<evidence type="ECO:0000256" key="1">
    <source>
        <dbReference type="ARBA" id="ARBA00004498"/>
    </source>
</evidence>
<dbReference type="PANTHER" id="PTHR15427:SF40">
    <property type="entry name" value="MULTIMERIN-2 PRECURSOR"/>
    <property type="match status" value="1"/>
</dbReference>
<dbReference type="Gene3D" id="2.60.120.40">
    <property type="match status" value="1"/>
</dbReference>
<dbReference type="InterPro" id="IPR011489">
    <property type="entry name" value="EMI_domain"/>
</dbReference>
<evidence type="ECO:0000256" key="4">
    <source>
        <dbReference type="ARBA" id="ARBA00022729"/>
    </source>
</evidence>
<dbReference type="SUPFAM" id="SSF49842">
    <property type="entry name" value="TNF-like"/>
    <property type="match status" value="1"/>
</dbReference>
<sequence>AVGELVLVLGLLVSAQCEVRARDPEVEEEEELGGGGEGAPPLHPGVMETPLTRAMRNSPIRSRNHCAFEHTRVLMVPVYSGTKTHVVKDQSPCSDGSPSCQQITYRLLTRPIYRLKQNIVTSLIWRCCPGHTGPHCVDKVSDHQLDSGASEPGRTKVQLPESPIGLQQQQADLHREQSDYHTFFNPLYDTIDPVNQHNSTHPQLDLETTHSHQEQEHQTHGKHSPAVDQVPPPYPNIPVVLPVPDMMALVMSQLQPMLEGFNRSLEHLNRQVGVLTQDVAELKGIQLEAEQREGSEEDKLDQVFVQIERIQRQVEDQRGSTENTLNSQHAALHYNLSSFKVEVDTKLKQHLKLVEVSLQAMNTTLAQLKENQDQFSDQKPINQLTPHPPSDTAALWGAIMRLDNTVVNNTVKVGGLMEDMEVTSGDVKQLTRHMKVLEKQINQTARNSQVLFMETGLEVEQAKVSVQQQVEELAENVTQHEKRLQDLDDDVSYLYIAHYRRNSSVDCDCESMKATMAHLQRGVDRVTELANNNRLTLEESSEGGGAQWGGASDWEPAMEALQHSLDQVNESVVNEQNRTRSLDLALIQLSSSVSGLQETDKQKEAQVKLLSASFRSLLEDALRHNKVLQLLLEEEVMEFLEWPLHDQEAYSILALKNQFKELQKQLKSPEEASDRWTGGREEAPSADQPSSSSIPDWLPGGMRRTSGGGQSGQNQLLLLHAGDGSDLWKLEKKMEELQRRLVQLEEKPCSCKVTLADQEVTLSGVADQLRLLKRGLEEHLRVFKNVFSNADVLAESEETLELDKLWELMNRRGKKRGAKGSGRSRTRREEPDALVPSDQSDLSLLFVGQPLWSIANRIITFQTSLNQGQIYSDTGVFTAPADGIYLFTLTLDLRPGPAHMMLRRGKKGGASLSLLQEEVMEAGPVSSMGHLLLREGEEVRLEVRRGEWKESKDNMFMVMLLHWIT</sequence>
<evidence type="ECO:0000256" key="5">
    <source>
        <dbReference type="ARBA" id="ARBA00023054"/>
    </source>
</evidence>
<proteinExistence type="predicted"/>
<feature type="domain" description="EMI" evidence="10">
    <location>
        <begin position="62"/>
        <end position="138"/>
    </location>
</feature>
<dbReference type="AlphaFoldDB" id="A0A1A7WJT8"/>
<dbReference type="InterPro" id="IPR001073">
    <property type="entry name" value="C1q_dom"/>
</dbReference>
<feature type="compositionally biased region" description="Basic and acidic residues" evidence="8">
    <location>
        <begin position="666"/>
        <end position="683"/>
    </location>
</feature>
<keyword evidence="3" id="KW-0272">Extracellular matrix</keyword>
<dbReference type="InterPro" id="IPR008983">
    <property type="entry name" value="Tumour_necrosis_fac-like_dom"/>
</dbReference>
<evidence type="ECO:0000256" key="6">
    <source>
        <dbReference type="ARBA" id="ARBA00023157"/>
    </source>
</evidence>
<evidence type="ECO:0000259" key="10">
    <source>
        <dbReference type="PROSITE" id="PS51041"/>
    </source>
</evidence>
<feature type="compositionally biased region" description="Basic and acidic residues" evidence="8">
    <location>
        <begin position="207"/>
        <end position="219"/>
    </location>
</feature>
<dbReference type="Pfam" id="PF07546">
    <property type="entry name" value="EMI"/>
    <property type="match status" value="1"/>
</dbReference>
<gene>
    <name evidence="11" type="primary">MMRN2</name>
</gene>
<evidence type="ECO:0000256" key="7">
    <source>
        <dbReference type="SAM" id="Coils"/>
    </source>
</evidence>
<protein>
    <submittedName>
        <fullName evidence="11">Multimerin 2</fullName>
    </submittedName>
</protein>
<feature type="compositionally biased region" description="Polar residues" evidence="8">
    <location>
        <begin position="193"/>
        <end position="202"/>
    </location>
</feature>
<evidence type="ECO:0000313" key="11">
    <source>
        <dbReference type="EMBL" id="SBP06242.1"/>
    </source>
</evidence>
<feature type="region of interest" description="Disordered" evidence="8">
    <location>
        <begin position="815"/>
        <end position="835"/>
    </location>
</feature>
<feature type="region of interest" description="Disordered" evidence="8">
    <location>
        <begin position="22"/>
        <end position="44"/>
    </location>
</feature>
<dbReference type="EMBL" id="HADW01004842">
    <property type="protein sequence ID" value="SBP06242.1"/>
    <property type="molecule type" value="Transcribed_RNA"/>
</dbReference>
<organism evidence="11">
    <name type="scientific">Iconisemion striatum</name>
    <dbReference type="NCBI Taxonomy" id="60296"/>
    <lineage>
        <taxon>Eukaryota</taxon>
        <taxon>Metazoa</taxon>
        <taxon>Chordata</taxon>
        <taxon>Craniata</taxon>
        <taxon>Vertebrata</taxon>
        <taxon>Euteleostomi</taxon>
        <taxon>Actinopterygii</taxon>
        <taxon>Neopterygii</taxon>
        <taxon>Teleostei</taxon>
        <taxon>Neoteleostei</taxon>
        <taxon>Acanthomorphata</taxon>
        <taxon>Ovalentaria</taxon>
        <taxon>Atherinomorphae</taxon>
        <taxon>Cyprinodontiformes</taxon>
        <taxon>Nothobranchiidae</taxon>
        <taxon>Iconisemion</taxon>
    </lineage>
</organism>
<dbReference type="PANTHER" id="PTHR15427">
    <property type="entry name" value="EMILIN ELASTIN MICROFIBRIL INTERFACE-LOCATED PROTEIN ELASTIN MICROFIBRIL INTERFACER"/>
    <property type="match status" value="1"/>
</dbReference>
<keyword evidence="4 9" id="KW-0732">Signal</keyword>
<feature type="coiled-coil region" evidence="7">
    <location>
        <begin position="351"/>
        <end position="378"/>
    </location>
</feature>
<dbReference type="Pfam" id="PF00386">
    <property type="entry name" value="C1q"/>
    <property type="match status" value="1"/>
</dbReference>
<comment type="subcellular location">
    <subcellularLocation>
        <location evidence="1">Secreted</location>
        <location evidence="1">Extracellular space</location>
        <location evidence="1">Extracellular matrix</location>
    </subcellularLocation>
</comment>
<keyword evidence="5 7" id="KW-0175">Coiled coil</keyword>
<accession>A0A1A7WJT8</accession>
<reference evidence="11" key="1">
    <citation type="submission" date="2016-05" db="EMBL/GenBank/DDBJ databases">
        <authorList>
            <person name="Lavstsen T."/>
            <person name="Jespersen J.S."/>
        </authorList>
    </citation>
    <scope>NUCLEOTIDE SEQUENCE</scope>
    <source>
        <tissue evidence="11">Brain</tissue>
    </source>
</reference>
<dbReference type="PROSITE" id="PS51041">
    <property type="entry name" value="EMI"/>
    <property type="match status" value="1"/>
</dbReference>
<keyword evidence="2" id="KW-0964">Secreted</keyword>
<keyword evidence="6" id="KW-1015">Disulfide bond</keyword>
<feature type="region of interest" description="Disordered" evidence="8">
    <location>
        <begin position="193"/>
        <end position="231"/>
    </location>
</feature>
<name>A0A1A7WJT8_9TELE</name>
<feature type="compositionally biased region" description="Basic residues" evidence="8">
    <location>
        <begin position="815"/>
        <end position="826"/>
    </location>
</feature>
<dbReference type="InterPro" id="IPR050392">
    <property type="entry name" value="Collagen/C1q_domain"/>
</dbReference>
<feature type="chain" id="PRO_5008362332" evidence="9">
    <location>
        <begin position="22"/>
        <end position="965"/>
    </location>
</feature>
<feature type="region of interest" description="Disordered" evidence="8">
    <location>
        <begin position="666"/>
        <end position="714"/>
    </location>
</feature>
<evidence type="ECO:0000256" key="3">
    <source>
        <dbReference type="ARBA" id="ARBA00022530"/>
    </source>
</evidence>
<feature type="signal peptide" evidence="9">
    <location>
        <begin position="1"/>
        <end position="21"/>
    </location>
</feature>
<reference evidence="11" key="2">
    <citation type="submission" date="2016-06" db="EMBL/GenBank/DDBJ databases">
        <title>The genome of a short-lived fish provides insights into sex chromosome evolution and the genetic control of aging.</title>
        <authorList>
            <person name="Reichwald K."/>
            <person name="Felder M."/>
            <person name="Petzold A."/>
            <person name="Koch P."/>
            <person name="Groth M."/>
            <person name="Platzer M."/>
        </authorList>
    </citation>
    <scope>NUCLEOTIDE SEQUENCE</scope>
    <source>
        <tissue evidence="11">Brain</tissue>
    </source>
</reference>
<evidence type="ECO:0000256" key="8">
    <source>
        <dbReference type="SAM" id="MobiDB-lite"/>
    </source>
</evidence>